<feature type="transmembrane region" description="Helical" evidence="6">
    <location>
        <begin position="169"/>
        <end position="194"/>
    </location>
</feature>
<dbReference type="PaxDb" id="55529-EKX31261"/>
<dbReference type="Gene3D" id="1.20.1420.30">
    <property type="entry name" value="NCX, central ion-binding region"/>
    <property type="match status" value="2"/>
</dbReference>
<feature type="domain" description="Sodium/calcium exchanger membrane region" evidence="8">
    <location>
        <begin position="482"/>
        <end position="594"/>
    </location>
</feature>
<reference evidence="9 11" key="1">
    <citation type="journal article" date="2012" name="Nature">
        <title>Algal genomes reveal evolutionary mosaicism and the fate of nucleomorphs.</title>
        <authorList>
            <consortium name="DOE Joint Genome Institute"/>
            <person name="Curtis B.A."/>
            <person name="Tanifuji G."/>
            <person name="Burki F."/>
            <person name="Gruber A."/>
            <person name="Irimia M."/>
            <person name="Maruyama S."/>
            <person name="Arias M.C."/>
            <person name="Ball S.G."/>
            <person name="Gile G.H."/>
            <person name="Hirakawa Y."/>
            <person name="Hopkins J.F."/>
            <person name="Kuo A."/>
            <person name="Rensing S.A."/>
            <person name="Schmutz J."/>
            <person name="Symeonidi A."/>
            <person name="Elias M."/>
            <person name="Eveleigh R.J."/>
            <person name="Herman E.K."/>
            <person name="Klute M.J."/>
            <person name="Nakayama T."/>
            <person name="Obornik M."/>
            <person name="Reyes-Prieto A."/>
            <person name="Armbrust E.V."/>
            <person name="Aves S.J."/>
            <person name="Beiko R.G."/>
            <person name="Coutinho P."/>
            <person name="Dacks J.B."/>
            <person name="Durnford D.G."/>
            <person name="Fast N.M."/>
            <person name="Green B.R."/>
            <person name="Grisdale C.J."/>
            <person name="Hempel F."/>
            <person name="Henrissat B."/>
            <person name="Hoppner M.P."/>
            <person name="Ishida K."/>
            <person name="Kim E."/>
            <person name="Koreny L."/>
            <person name="Kroth P.G."/>
            <person name="Liu Y."/>
            <person name="Malik S.B."/>
            <person name="Maier U.G."/>
            <person name="McRose D."/>
            <person name="Mock T."/>
            <person name="Neilson J.A."/>
            <person name="Onodera N.T."/>
            <person name="Poole A.M."/>
            <person name="Pritham E.J."/>
            <person name="Richards T.A."/>
            <person name="Rocap G."/>
            <person name="Roy S.W."/>
            <person name="Sarai C."/>
            <person name="Schaack S."/>
            <person name="Shirato S."/>
            <person name="Slamovits C.H."/>
            <person name="Spencer D.F."/>
            <person name="Suzuki S."/>
            <person name="Worden A.Z."/>
            <person name="Zauner S."/>
            <person name="Barry K."/>
            <person name="Bell C."/>
            <person name="Bharti A.K."/>
            <person name="Crow J.A."/>
            <person name="Grimwood J."/>
            <person name="Kramer R."/>
            <person name="Lindquist E."/>
            <person name="Lucas S."/>
            <person name="Salamov A."/>
            <person name="McFadden G.I."/>
            <person name="Lane C.E."/>
            <person name="Keeling P.J."/>
            <person name="Gray M.W."/>
            <person name="Grigoriev I.V."/>
            <person name="Archibald J.M."/>
        </authorList>
    </citation>
    <scope>NUCLEOTIDE SEQUENCE</scope>
    <source>
        <strain evidence="9 11">CCMP2712</strain>
    </source>
</reference>
<dbReference type="AlphaFoldDB" id="L1I4U3"/>
<feature type="transmembrane region" description="Helical" evidence="6">
    <location>
        <begin position="576"/>
        <end position="596"/>
    </location>
</feature>
<dbReference type="KEGG" id="gtt:GUITHDRAFT_149414"/>
<accession>L1I4U3</accession>
<feature type="transmembrane region" description="Helical" evidence="6">
    <location>
        <begin position="279"/>
        <end position="297"/>
    </location>
</feature>
<evidence type="ECO:0000256" key="5">
    <source>
        <dbReference type="ARBA" id="ARBA00023136"/>
    </source>
</evidence>
<keyword evidence="3 6" id="KW-0812">Transmembrane</keyword>
<dbReference type="GeneID" id="17287983"/>
<keyword evidence="7" id="KW-0732">Signal</keyword>
<feature type="domain" description="Sodium/calcium exchanger membrane region" evidence="8">
    <location>
        <begin position="175"/>
        <end position="317"/>
    </location>
</feature>
<evidence type="ECO:0000313" key="10">
    <source>
        <dbReference type="EnsemblProtists" id="EKX31261"/>
    </source>
</evidence>
<dbReference type="InterPro" id="IPR051359">
    <property type="entry name" value="CaCA_antiporter"/>
</dbReference>
<proteinExistence type="predicted"/>
<evidence type="ECO:0000256" key="3">
    <source>
        <dbReference type="ARBA" id="ARBA00022692"/>
    </source>
</evidence>
<dbReference type="PANTHER" id="PTHR12266">
    <property type="entry name" value="NA+/CA2+ K+ INDEPENDENT EXCHANGER"/>
    <property type="match status" value="1"/>
</dbReference>
<reference evidence="11" key="2">
    <citation type="submission" date="2012-11" db="EMBL/GenBank/DDBJ databases">
        <authorList>
            <person name="Kuo A."/>
            <person name="Curtis B.A."/>
            <person name="Tanifuji G."/>
            <person name="Burki F."/>
            <person name="Gruber A."/>
            <person name="Irimia M."/>
            <person name="Maruyama S."/>
            <person name="Arias M.C."/>
            <person name="Ball S.G."/>
            <person name="Gile G.H."/>
            <person name="Hirakawa Y."/>
            <person name="Hopkins J.F."/>
            <person name="Rensing S.A."/>
            <person name="Schmutz J."/>
            <person name="Symeonidi A."/>
            <person name="Elias M."/>
            <person name="Eveleigh R.J."/>
            <person name="Herman E.K."/>
            <person name="Klute M.J."/>
            <person name="Nakayama T."/>
            <person name="Obornik M."/>
            <person name="Reyes-Prieto A."/>
            <person name="Armbrust E.V."/>
            <person name="Aves S.J."/>
            <person name="Beiko R.G."/>
            <person name="Coutinho P."/>
            <person name="Dacks J.B."/>
            <person name="Durnford D.G."/>
            <person name="Fast N.M."/>
            <person name="Green B.R."/>
            <person name="Grisdale C."/>
            <person name="Hempe F."/>
            <person name="Henrissat B."/>
            <person name="Hoppner M.P."/>
            <person name="Ishida K.-I."/>
            <person name="Kim E."/>
            <person name="Koreny L."/>
            <person name="Kroth P.G."/>
            <person name="Liu Y."/>
            <person name="Malik S.-B."/>
            <person name="Maier U.G."/>
            <person name="McRose D."/>
            <person name="Mock T."/>
            <person name="Neilson J.A."/>
            <person name="Onodera N.T."/>
            <person name="Poole A.M."/>
            <person name="Pritham E.J."/>
            <person name="Richards T.A."/>
            <person name="Rocap G."/>
            <person name="Roy S.W."/>
            <person name="Sarai C."/>
            <person name="Schaack S."/>
            <person name="Shirato S."/>
            <person name="Slamovits C.H."/>
            <person name="Spencer D.F."/>
            <person name="Suzuki S."/>
            <person name="Worden A.Z."/>
            <person name="Zauner S."/>
            <person name="Barry K."/>
            <person name="Bell C."/>
            <person name="Bharti A.K."/>
            <person name="Crow J.A."/>
            <person name="Grimwood J."/>
            <person name="Kramer R."/>
            <person name="Lindquist E."/>
            <person name="Lucas S."/>
            <person name="Salamov A."/>
            <person name="McFadden G.I."/>
            <person name="Lane C.E."/>
            <person name="Keeling P.J."/>
            <person name="Gray M.W."/>
            <person name="Grigoriev I.V."/>
            <person name="Archibald J.M."/>
        </authorList>
    </citation>
    <scope>NUCLEOTIDE SEQUENCE</scope>
    <source>
        <strain evidence="11">CCMP2712</strain>
    </source>
</reference>
<dbReference type="GO" id="GO:0006874">
    <property type="term" value="P:intracellular calcium ion homeostasis"/>
    <property type="evidence" value="ECO:0007669"/>
    <property type="project" value="TreeGrafter"/>
</dbReference>
<keyword evidence="2" id="KW-0813">Transport</keyword>
<dbReference type="GO" id="GO:0016020">
    <property type="term" value="C:membrane"/>
    <property type="evidence" value="ECO:0007669"/>
    <property type="project" value="UniProtKB-SubCell"/>
</dbReference>
<protein>
    <recommendedName>
        <fullName evidence="8">Sodium/calcium exchanger membrane region domain-containing protein</fullName>
    </recommendedName>
</protein>
<feature type="signal peptide" evidence="7">
    <location>
        <begin position="1"/>
        <end position="22"/>
    </location>
</feature>
<evidence type="ECO:0000259" key="8">
    <source>
        <dbReference type="Pfam" id="PF01699"/>
    </source>
</evidence>
<reference evidence="10" key="3">
    <citation type="submission" date="2016-03" db="UniProtKB">
        <authorList>
            <consortium name="EnsemblProtists"/>
        </authorList>
    </citation>
    <scope>IDENTIFICATION</scope>
</reference>
<feature type="transmembrane region" description="Helical" evidence="6">
    <location>
        <begin position="246"/>
        <end position="267"/>
    </location>
</feature>
<feature type="transmembrane region" description="Helical" evidence="6">
    <location>
        <begin position="457"/>
        <end position="475"/>
    </location>
</feature>
<gene>
    <name evidence="9" type="ORF">GUITHDRAFT_149414</name>
</gene>
<feature type="transmembrane region" description="Helical" evidence="6">
    <location>
        <begin position="303"/>
        <end position="319"/>
    </location>
</feature>
<feature type="chain" id="PRO_5008769606" description="Sodium/calcium exchanger membrane region domain-containing protein" evidence="7">
    <location>
        <begin position="23"/>
        <end position="612"/>
    </location>
</feature>
<dbReference type="InterPro" id="IPR004837">
    <property type="entry name" value="NaCa_Exmemb"/>
</dbReference>
<evidence type="ECO:0000256" key="2">
    <source>
        <dbReference type="ARBA" id="ARBA00022448"/>
    </source>
</evidence>
<dbReference type="EnsemblProtists" id="EKX31261">
    <property type="protein sequence ID" value="EKX31261"/>
    <property type="gene ID" value="GUITHDRAFT_149414"/>
</dbReference>
<evidence type="ECO:0000256" key="7">
    <source>
        <dbReference type="SAM" id="SignalP"/>
    </source>
</evidence>
<name>L1I4U3_GUITC</name>
<feature type="transmembrane region" description="Helical" evidence="6">
    <location>
        <begin position="424"/>
        <end position="445"/>
    </location>
</feature>
<comment type="subcellular location">
    <subcellularLocation>
        <location evidence="1">Membrane</location>
        <topology evidence="1">Multi-pass membrane protein</topology>
    </subcellularLocation>
</comment>
<dbReference type="OMA" id="IWIMNIA"/>
<dbReference type="PANTHER" id="PTHR12266:SF0">
    <property type="entry name" value="MITOCHONDRIAL SODIUM_CALCIUM EXCHANGER PROTEIN"/>
    <property type="match status" value="1"/>
</dbReference>
<dbReference type="GO" id="GO:0008324">
    <property type="term" value="F:monoatomic cation transmembrane transporter activity"/>
    <property type="evidence" value="ECO:0007669"/>
    <property type="project" value="TreeGrafter"/>
</dbReference>
<evidence type="ECO:0000313" key="9">
    <source>
        <dbReference type="EMBL" id="EKX31261.1"/>
    </source>
</evidence>
<dbReference type="RefSeq" id="XP_005818241.1">
    <property type="nucleotide sequence ID" value="XM_005818184.1"/>
</dbReference>
<feature type="transmembrane region" description="Helical" evidence="6">
    <location>
        <begin position="513"/>
        <end position="536"/>
    </location>
</feature>
<feature type="transmembrane region" description="Helical" evidence="6">
    <location>
        <begin position="206"/>
        <end position="226"/>
    </location>
</feature>
<organism evidence="9">
    <name type="scientific">Guillardia theta (strain CCMP2712)</name>
    <name type="common">Cryptophyte</name>
    <dbReference type="NCBI Taxonomy" id="905079"/>
    <lineage>
        <taxon>Eukaryota</taxon>
        <taxon>Cryptophyceae</taxon>
        <taxon>Pyrenomonadales</taxon>
        <taxon>Geminigeraceae</taxon>
        <taxon>Guillardia</taxon>
    </lineage>
</organism>
<keyword evidence="11" id="KW-1185">Reference proteome</keyword>
<evidence type="ECO:0000256" key="6">
    <source>
        <dbReference type="SAM" id="Phobius"/>
    </source>
</evidence>
<dbReference type="InterPro" id="IPR044880">
    <property type="entry name" value="NCX_ion-bd_dom_sf"/>
</dbReference>
<dbReference type="OrthoDB" id="407410at2759"/>
<dbReference type="Pfam" id="PF01699">
    <property type="entry name" value="Na_Ca_ex"/>
    <property type="match status" value="2"/>
</dbReference>
<evidence type="ECO:0000256" key="4">
    <source>
        <dbReference type="ARBA" id="ARBA00022989"/>
    </source>
</evidence>
<feature type="transmembrane region" description="Helical" evidence="6">
    <location>
        <begin position="548"/>
        <end position="569"/>
    </location>
</feature>
<dbReference type="EMBL" id="JH993318">
    <property type="protein sequence ID" value="EKX31261.1"/>
    <property type="molecule type" value="Genomic_DNA"/>
</dbReference>
<evidence type="ECO:0000256" key="1">
    <source>
        <dbReference type="ARBA" id="ARBA00004141"/>
    </source>
</evidence>
<dbReference type="STRING" id="905079.L1I4U3"/>
<sequence>MLATRRVVLALLTVQLASFASSHLAERREHQHVARESELFASKEEVNNLRRMEKDLQLEIKAVNLYDRIRKSKLDNRNLGVRLDRLIRQSNTVLNQAVGADADRMLEEKVEGSKYAWQQCKDVGVMASSASTQEDYDNVCAFVKERCKPKDGLVNYVEIPYCWMPKATALAGVVLFLWILILFVWLMAMVDFLIPSLATMSRMCMLRQSVAGVTFLAIGNGSSDLFSMTAATLSGIKGMELAIGEVLGNGMLIFCGIQGLIAILTPFTANRGEYLRDCGFYLLSLALSTIILLDGQISTMEGIIFLIVYATYVVVVIYFEKILLVFGMEPLEEDVALATPNVVEEGEKEKSSLIQKDDELHEVLLRHFMPPSHARLEKMSWFEKVLVFIQIPVSTVMKLTVPVVDESLPEDGWHLYTNSPYRLLYTLVGMLVAAVIGAFVAYYIWSSTSNKRPAWHRSLAFAGFAAAVIWIYATAAEIVNVVLAFGCASIGMQDLVTNIGVARAGYPNMAASACVGAPLMNILMGLGCCAIFGNWLVHSPYPLHLTTQIIVCLAFLFSSVFVAVLYLNFTGFKADALFGTVLVACYVIFMVTSLALDSYADDSYLTFHVMGR</sequence>
<keyword evidence="4 6" id="KW-1133">Transmembrane helix</keyword>
<dbReference type="Proteomes" id="UP000011087">
    <property type="component" value="Unassembled WGS sequence"/>
</dbReference>
<dbReference type="HOGENOM" id="CLU_446532_0_0_1"/>
<dbReference type="eggNOG" id="KOG2399">
    <property type="taxonomic scope" value="Eukaryota"/>
</dbReference>
<keyword evidence="5 6" id="KW-0472">Membrane</keyword>
<evidence type="ECO:0000313" key="11">
    <source>
        <dbReference type="Proteomes" id="UP000011087"/>
    </source>
</evidence>